<evidence type="ECO:0000256" key="1">
    <source>
        <dbReference type="SAM" id="Phobius"/>
    </source>
</evidence>
<proteinExistence type="predicted"/>
<accession>A0A023NHA3</accession>
<dbReference type="RefSeq" id="YP_009043719.1">
    <property type="nucleotide sequence ID" value="NC_024367.1"/>
</dbReference>
<evidence type="ECO:0000313" key="3">
    <source>
        <dbReference type="Proteomes" id="UP000024335"/>
    </source>
</evidence>
<organism evidence="2 3">
    <name type="scientific">Dinoroseobacter phage DFL12phi1</name>
    <dbReference type="NCBI Taxonomy" id="1477404"/>
    <lineage>
        <taxon>Viruses</taxon>
        <taxon>Duplodnaviria</taxon>
        <taxon>Heunggongvirae</taxon>
        <taxon>Uroviricota</taxon>
        <taxon>Caudoviricetes</taxon>
        <taxon>Schitoviridae</taxon>
        <taxon>Rhodovirinae</taxon>
        <taxon>Baltimorevirus</taxon>
        <taxon>Baltimorevirus DFL12</taxon>
    </lineage>
</organism>
<keyword evidence="1" id="KW-1133">Transmembrane helix</keyword>
<sequence>MTNLELAVTIIATSLSVFWLLFFIGGLIWITVNWNRLRGMNITVEWPAIVFTPMAIGWLIYMGVTYL</sequence>
<keyword evidence="1" id="KW-0472">Membrane</keyword>
<dbReference type="EMBL" id="KJ621082">
    <property type="protein sequence ID" value="AHX01000.1"/>
    <property type="molecule type" value="Genomic_DNA"/>
</dbReference>
<gene>
    <name evidence="2" type="ORF">DFL12P1_0039</name>
</gene>
<evidence type="ECO:0000313" key="2">
    <source>
        <dbReference type="EMBL" id="AHX01000.1"/>
    </source>
</evidence>
<dbReference type="KEGG" id="vg:19686243"/>
<dbReference type="Proteomes" id="UP000024335">
    <property type="component" value="Segment"/>
</dbReference>
<dbReference type="GeneID" id="19686243"/>
<name>A0A023NHA3_9CAUD</name>
<feature type="transmembrane region" description="Helical" evidence="1">
    <location>
        <begin position="6"/>
        <end position="32"/>
    </location>
</feature>
<keyword evidence="1" id="KW-0812">Transmembrane</keyword>
<reference evidence="2" key="1">
    <citation type="submission" date="2014-05" db="EMBL/GenBank/DDBJ databases">
        <title>Complete genome sequence of bacteriophage DFL12phi1, which infects Dinoroseobacter shibae.</title>
        <authorList>
            <person name="Ji J."/>
            <person name="Zhang R."/>
            <person name="Jiao N."/>
        </authorList>
    </citation>
    <scope>NUCLEOTIDE SEQUENCE [LARGE SCALE GENOMIC DNA]</scope>
</reference>
<protein>
    <submittedName>
        <fullName evidence="2">Uncharacterized protein</fullName>
    </submittedName>
</protein>
<feature type="transmembrane region" description="Helical" evidence="1">
    <location>
        <begin position="44"/>
        <end position="64"/>
    </location>
</feature>
<keyword evidence="3" id="KW-1185">Reference proteome</keyword>